<keyword evidence="7 9" id="KW-0503">Monooxygenase</keyword>
<dbReference type="GO" id="GO:0004497">
    <property type="term" value="F:monooxygenase activity"/>
    <property type="evidence" value="ECO:0007669"/>
    <property type="project" value="UniProtKB-KW"/>
</dbReference>
<evidence type="ECO:0000256" key="7">
    <source>
        <dbReference type="ARBA" id="ARBA00023033"/>
    </source>
</evidence>
<proteinExistence type="predicted"/>
<dbReference type="PANTHER" id="PTHR24305">
    <property type="entry name" value="CYTOCHROME P450"/>
    <property type="match status" value="1"/>
</dbReference>
<dbReference type="GO" id="GO:0005506">
    <property type="term" value="F:iron ion binding"/>
    <property type="evidence" value="ECO:0007669"/>
    <property type="project" value="InterPro"/>
</dbReference>
<dbReference type="Pfam" id="PF00067">
    <property type="entry name" value="p450"/>
    <property type="match status" value="1"/>
</dbReference>
<keyword evidence="5" id="KW-0560">Oxidoreductase</keyword>
<keyword evidence="8" id="KW-0472">Membrane</keyword>
<comment type="cofactor">
    <cofactor evidence="1">
        <name>heme</name>
        <dbReference type="ChEBI" id="CHEBI:30413"/>
    </cofactor>
</comment>
<feature type="transmembrane region" description="Helical" evidence="8">
    <location>
        <begin position="6"/>
        <end position="23"/>
    </location>
</feature>
<keyword evidence="3" id="KW-0349">Heme</keyword>
<comment type="pathway">
    <text evidence="2">Secondary metabolite biosynthesis.</text>
</comment>
<dbReference type="AlphaFoldDB" id="A0A8H7IRC7"/>
<evidence type="ECO:0000256" key="5">
    <source>
        <dbReference type="ARBA" id="ARBA00023002"/>
    </source>
</evidence>
<protein>
    <submittedName>
        <fullName evidence="9">Afln vera monooxygenase protein</fullName>
    </submittedName>
</protein>
<keyword evidence="6" id="KW-0408">Iron</keyword>
<keyword evidence="8" id="KW-0812">Transmembrane</keyword>
<keyword evidence="4" id="KW-0479">Metal-binding</keyword>
<evidence type="ECO:0000256" key="1">
    <source>
        <dbReference type="ARBA" id="ARBA00001971"/>
    </source>
</evidence>
<dbReference type="PANTHER" id="PTHR24305:SF107">
    <property type="entry name" value="P450, PUTATIVE (EUROFUNG)-RELATED"/>
    <property type="match status" value="1"/>
</dbReference>
<reference evidence="9" key="2">
    <citation type="journal article" date="2018" name="DNA Res.">
        <title>Comparative genome and transcriptome analyses reveal adaptations to opportunistic infections in woody plant degrading pathogens of Botryosphaeriaceae.</title>
        <authorList>
            <person name="Yan J.Y."/>
            <person name="Zhao W.S."/>
            <person name="Chen Z."/>
            <person name="Xing Q.K."/>
            <person name="Zhang W."/>
            <person name="Chethana K.W.T."/>
            <person name="Xue M.F."/>
            <person name="Xu J.P."/>
            <person name="Phillips A.J.L."/>
            <person name="Wang Y."/>
            <person name="Liu J.H."/>
            <person name="Liu M."/>
            <person name="Zhou Y."/>
            <person name="Jayawardena R.S."/>
            <person name="Manawasinghe I.S."/>
            <person name="Huang J.B."/>
            <person name="Qiao G.H."/>
            <person name="Fu C.Y."/>
            <person name="Guo F.F."/>
            <person name="Dissanayake A.J."/>
            <person name="Peng Y.L."/>
            <person name="Hyde K.D."/>
            <person name="Li X.H."/>
        </authorList>
    </citation>
    <scope>NUCLEOTIDE SEQUENCE</scope>
    <source>
        <strain evidence="9">CSS-01s</strain>
    </source>
</reference>
<evidence type="ECO:0000313" key="9">
    <source>
        <dbReference type="EMBL" id="KAF9630360.1"/>
    </source>
</evidence>
<dbReference type="EMBL" id="MDYX01000040">
    <property type="protein sequence ID" value="KAF9630360.1"/>
    <property type="molecule type" value="Genomic_DNA"/>
</dbReference>
<evidence type="ECO:0000256" key="2">
    <source>
        <dbReference type="ARBA" id="ARBA00005179"/>
    </source>
</evidence>
<dbReference type="Gene3D" id="1.10.630.10">
    <property type="entry name" value="Cytochrome P450"/>
    <property type="match status" value="1"/>
</dbReference>
<evidence type="ECO:0000256" key="4">
    <source>
        <dbReference type="ARBA" id="ARBA00022723"/>
    </source>
</evidence>
<reference evidence="9" key="1">
    <citation type="submission" date="2016-08" db="EMBL/GenBank/DDBJ databases">
        <authorList>
            <person name="Yan J."/>
        </authorList>
    </citation>
    <scope>NUCLEOTIDE SEQUENCE</scope>
    <source>
        <strain evidence="9">CSS-01s</strain>
    </source>
</reference>
<accession>A0A8H7IRC7</accession>
<comment type="caution">
    <text evidence="9">The sequence shown here is derived from an EMBL/GenBank/DDBJ whole genome shotgun (WGS) entry which is preliminary data.</text>
</comment>
<evidence type="ECO:0000256" key="6">
    <source>
        <dbReference type="ARBA" id="ARBA00023004"/>
    </source>
</evidence>
<name>A0A8H7IRC7_9PEZI</name>
<dbReference type="InterPro" id="IPR036396">
    <property type="entry name" value="Cyt_P450_sf"/>
</dbReference>
<dbReference type="GO" id="GO:0020037">
    <property type="term" value="F:heme binding"/>
    <property type="evidence" value="ECO:0007669"/>
    <property type="project" value="InterPro"/>
</dbReference>
<dbReference type="InterPro" id="IPR050121">
    <property type="entry name" value="Cytochrome_P450_monoxygenase"/>
</dbReference>
<gene>
    <name evidence="9" type="ORF">BFW01_g922</name>
</gene>
<keyword evidence="8" id="KW-1133">Transmembrane helix</keyword>
<dbReference type="SUPFAM" id="SSF48264">
    <property type="entry name" value="Cytochrome P450"/>
    <property type="match status" value="1"/>
</dbReference>
<dbReference type="GO" id="GO:0016705">
    <property type="term" value="F:oxidoreductase activity, acting on paired donors, with incorporation or reduction of molecular oxygen"/>
    <property type="evidence" value="ECO:0007669"/>
    <property type="project" value="InterPro"/>
</dbReference>
<evidence type="ECO:0000256" key="3">
    <source>
        <dbReference type="ARBA" id="ARBA00022617"/>
    </source>
</evidence>
<organism evidence="9 10">
    <name type="scientific">Lasiodiplodia theobromae</name>
    <dbReference type="NCBI Taxonomy" id="45133"/>
    <lineage>
        <taxon>Eukaryota</taxon>
        <taxon>Fungi</taxon>
        <taxon>Dikarya</taxon>
        <taxon>Ascomycota</taxon>
        <taxon>Pezizomycotina</taxon>
        <taxon>Dothideomycetes</taxon>
        <taxon>Dothideomycetes incertae sedis</taxon>
        <taxon>Botryosphaeriales</taxon>
        <taxon>Botryosphaeriaceae</taxon>
        <taxon>Lasiodiplodia</taxon>
    </lineage>
</organism>
<dbReference type="InterPro" id="IPR001128">
    <property type="entry name" value="Cyt_P450"/>
</dbReference>
<evidence type="ECO:0000313" key="10">
    <source>
        <dbReference type="Proteomes" id="UP000627934"/>
    </source>
</evidence>
<dbReference type="Proteomes" id="UP000627934">
    <property type="component" value="Unassembled WGS sequence"/>
</dbReference>
<evidence type="ECO:0000256" key="8">
    <source>
        <dbReference type="SAM" id="Phobius"/>
    </source>
</evidence>
<sequence>MYGRFLFVAIVSVIFYFFIKAYNARKSIHNLRKQGLPMPPFNWITGHMVALKPFMEKFPTYASMYHAVTELASSLEKEAFYLDLWPLSEPLLILATPAMTSQLTQEFNPPKPSVIEKAFARLTGDPDLFTTPDAPYECRVFCEKMRAHARENQIFPLKEDTLRLALDITGVVTLDTHFKYQQSTSGITESLRKLIECTSSSTQRNPFKRWNPTRLYNLWHHGRKINHYIEAELDKQFLKLQHSHNPKPNPKTAKPLITLALDAYLAGEKTNTASLYSPYIPTLDPTFKRSARTHLRHLLLTTPTTTAHTLHLLSTHPSSLSRLRAEHNRVFGTNTSADPNRVGALLAAVPGLLNHLPYTAACVNEALRLSASGPAFGPRVGGGQKGEKNVVLVGSDGTRYPTAGCRVVPLHRDRRCDPAAPMHPDVFMPERWIPPAATTTGPVLRY</sequence>